<comment type="caution">
    <text evidence="1">The sequence shown here is derived from an EMBL/GenBank/DDBJ whole genome shotgun (WGS) entry which is preliminary data.</text>
</comment>
<accession>A0A1F6WC01</accession>
<dbReference type="EMBL" id="MFUJ01000010">
    <property type="protein sequence ID" value="OGI79437.1"/>
    <property type="molecule type" value="Genomic_DNA"/>
</dbReference>
<name>A0A1F6WC01_9BACT</name>
<proteinExistence type="predicted"/>
<protein>
    <recommendedName>
        <fullName evidence="3">DUF3892 domain-containing protein</fullName>
    </recommendedName>
</protein>
<organism evidence="1 2">
    <name type="scientific">Candidatus Nomurabacteria bacterium RIFCSPHIGHO2_12_FULL_37_29</name>
    <dbReference type="NCBI Taxonomy" id="1801759"/>
    <lineage>
        <taxon>Bacteria</taxon>
        <taxon>Candidatus Nomuraibacteriota</taxon>
    </lineage>
</organism>
<dbReference type="AlphaFoldDB" id="A0A1F6WC01"/>
<evidence type="ECO:0000313" key="2">
    <source>
        <dbReference type="Proteomes" id="UP000177052"/>
    </source>
</evidence>
<dbReference type="Proteomes" id="UP000177052">
    <property type="component" value="Unassembled WGS sequence"/>
</dbReference>
<evidence type="ECO:0000313" key="1">
    <source>
        <dbReference type="EMBL" id="OGI79437.1"/>
    </source>
</evidence>
<gene>
    <name evidence="1" type="ORF">A3F19_01310</name>
</gene>
<evidence type="ECO:0008006" key="3">
    <source>
        <dbReference type="Google" id="ProtNLM"/>
    </source>
</evidence>
<sequence>MPIIEIHGKKVHIDGDSHSAKHAANYLKEYKENAEDIFQAARHDRINGVTHFETHRPAGYHGSTEFTVIHNRDNGEYELRKKTHHIF</sequence>
<reference evidence="1 2" key="1">
    <citation type="journal article" date="2016" name="Nat. Commun.">
        <title>Thousands of microbial genomes shed light on interconnected biogeochemical processes in an aquifer system.</title>
        <authorList>
            <person name="Anantharaman K."/>
            <person name="Brown C.T."/>
            <person name="Hug L.A."/>
            <person name="Sharon I."/>
            <person name="Castelle C.J."/>
            <person name="Probst A.J."/>
            <person name="Thomas B.C."/>
            <person name="Singh A."/>
            <person name="Wilkins M.J."/>
            <person name="Karaoz U."/>
            <person name="Brodie E.L."/>
            <person name="Williams K.H."/>
            <person name="Hubbard S.S."/>
            <person name="Banfield J.F."/>
        </authorList>
    </citation>
    <scope>NUCLEOTIDE SEQUENCE [LARGE SCALE GENOMIC DNA]</scope>
</reference>